<evidence type="ECO:0000256" key="2">
    <source>
        <dbReference type="ARBA" id="ARBA00022723"/>
    </source>
</evidence>
<evidence type="ECO:0000256" key="3">
    <source>
        <dbReference type="ARBA" id="ARBA00022801"/>
    </source>
</evidence>
<accession>A0A8H9HV80</accession>
<dbReference type="Gene3D" id="3.40.50.1000">
    <property type="entry name" value="HAD superfamily/HAD-like"/>
    <property type="match status" value="1"/>
</dbReference>
<evidence type="ECO:0000256" key="1">
    <source>
        <dbReference type="ARBA" id="ARBA00009184"/>
    </source>
</evidence>
<dbReference type="NCBIfam" id="TIGR01488">
    <property type="entry name" value="HAD-SF-IB"/>
    <property type="match status" value="1"/>
</dbReference>
<dbReference type="PANTHER" id="PTHR43344">
    <property type="entry name" value="PHOSPHOSERINE PHOSPHATASE"/>
    <property type="match status" value="1"/>
</dbReference>
<dbReference type="InterPro" id="IPR036412">
    <property type="entry name" value="HAD-like_sf"/>
</dbReference>
<dbReference type="EMBL" id="BMUB01000010">
    <property type="protein sequence ID" value="GGU87837.1"/>
    <property type="molecule type" value="Genomic_DNA"/>
</dbReference>
<dbReference type="InterPro" id="IPR006385">
    <property type="entry name" value="HAD_hydro_SerB1"/>
</dbReference>
<gene>
    <name evidence="7" type="ORF">GCM10010502_45570</name>
</gene>
<evidence type="ECO:0000313" key="8">
    <source>
        <dbReference type="Proteomes" id="UP000610124"/>
    </source>
</evidence>
<dbReference type="GO" id="GO:0046872">
    <property type="term" value="F:metal ion binding"/>
    <property type="evidence" value="ECO:0007669"/>
    <property type="project" value="UniProtKB-KW"/>
</dbReference>
<evidence type="ECO:0000256" key="4">
    <source>
        <dbReference type="ARBA" id="ARBA00022842"/>
    </source>
</evidence>
<keyword evidence="6" id="KW-1133">Transmembrane helix</keyword>
<feature type="region of interest" description="Disordered" evidence="5">
    <location>
        <begin position="1"/>
        <end position="44"/>
    </location>
</feature>
<evidence type="ECO:0000256" key="6">
    <source>
        <dbReference type="SAM" id="Phobius"/>
    </source>
</evidence>
<dbReference type="Proteomes" id="UP000610124">
    <property type="component" value="Unassembled WGS sequence"/>
</dbReference>
<evidence type="ECO:0000256" key="5">
    <source>
        <dbReference type="SAM" id="MobiDB-lite"/>
    </source>
</evidence>
<dbReference type="InterPro" id="IPR023214">
    <property type="entry name" value="HAD_sf"/>
</dbReference>
<keyword evidence="6" id="KW-0812">Transmembrane</keyword>
<dbReference type="Gene3D" id="1.20.1440.100">
    <property type="entry name" value="SG protein - dephosphorylation function"/>
    <property type="match status" value="1"/>
</dbReference>
<keyword evidence="2" id="KW-0479">Metal-binding</keyword>
<dbReference type="SUPFAM" id="SSF56784">
    <property type="entry name" value="HAD-like"/>
    <property type="match status" value="1"/>
</dbReference>
<keyword evidence="3" id="KW-0378">Hydrolase</keyword>
<dbReference type="FunFam" id="1.20.1440.100:FF:000001">
    <property type="entry name" value="Inhibition of morphological differentiation protein"/>
    <property type="match status" value="1"/>
</dbReference>
<sequence>MWLPLSSVPVDTTENADDHADESQGGPTGPDEPTAPGRPRPNGLRTAAFFDLDKTIIAKSSALAFSRSFYQGGLINRRAVLRSAYAQFVFLVGGADHDQMEKMREYLSALTRGWNVQQVREIVAETLHNLIDPIIYDEAASLIEQHHAAGRDVVIVSSSGSEVVEPIGALLGADHVIATRLKVEDGCYTGEIEYYAYAENKAAAIRELAEAEGYALAESYAYSDSSTDLPLLEAVGHPSAVNPDRALRKEAQAREWPVLVFDRPVQLRRRLPEFSAPSGSVLTAVAIGAAAVTAGVVWYLARRRRPTTLRPRRKP</sequence>
<reference evidence="7" key="1">
    <citation type="journal article" date="2014" name="Int. J. Syst. Evol. Microbiol.">
        <title>Complete genome sequence of Corynebacterium casei LMG S-19264T (=DSM 44701T), isolated from a smear-ripened cheese.</title>
        <authorList>
            <consortium name="US DOE Joint Genome Institute (JGI-PGF)"/>
            <person name="Walter F."/>
            <person name="Albersmeier A."/>
            <person name="Kalinowski J."/>
            <person name="Ruckert C."/>
        </authorList>
    </citation>
    <scope>NUCLEOTIDE SEQUENCE</scope>
    <source>
        <strain evidence="7">JCM 4434</strain>
    </source>
</reference>
<organism evidence="7 8">
    <name type="scientific">Kitasatospora aureofaciens</name>
    <name type="common">Streptomyces aureofaciens</name>
    <dbReference type="NCBI Taxonomy" id="1894"/>
    <lineage>
        <taxon>Bacteria</taxon>
        <taxon>Bacillati</taxon>
        <taxon>Actinomycetota</taxon>
        <taxon>Actinomycetes</taxon>
        <taxon>Kitasatosporales</taxon>
        <taxon>Streptomycetaceae</taxon>
        <taxon>Kitasatospora</taxon>
    </lineage>
</organism>
<dbReference type="NCBIfam" id="TIGR01490">
    <property type="entry name" value="HAD-SF-IB-hyp1"/>
    <property type="match status" value="1"/>
</dbReference>
<dbReference type="FunFam" id="3.40.50.1000:FF:000025">
    <property type="entry name" value="HAD hydrolase, family IB"/>
    <property type="match status" value="1"/>
</dbReference>
<dbReference type="AlphaFoldDB" id="A0A8H9HV80"/>
<proteinExistence type="inferred from homology"/>
<name>A0A8H9HV80_KITAU</name>
<dbReference type="GO" id="GO:0016787">
    <property type="term" value="F:hydrolase activity"/>
    <property type="evidence" value="ECO:0007669"/>
    <property type="project" value="UniProtKB-KW"/>
</dbReference>
<comment type="caution">
    <text evidence="7">The sequence shown here is derived from an EMBL/GenBank/DDBJ whole genome shotgun (WGS) entry which is preliminary data.</text>
</comment>
<feature type="transmembrane region" description="Helical" evidence="6">
    <location>
        <begin position="281"/>
        <end position="301"/>
    </location>
</feature>
<comment type="similarity">
    <text evidence="1">Belongs to the HAD-like hydrolase superfamily. SerB family.</text>
</comment>
<dbReference type="Pfam" id="PF12710">
    <property type="entry name" value="HAD"/>
    <property type="match status" value="1"/>
</dbReference>
<dbReference type="CDD" id="cd02612">
    <property type="entry name" value="HAD_PGPPase"/>
    <property type="match status" value="1"/>
</dbReference>
<keyword evidence="4" id="KW-0460">Magnesium</keyword>
<dbReference type="InterPro" id="IPR050582">
    <property type="entry name" value="HAD-like_SerB"/>
</dbReference>
<protein>
    <submittedName>
        <fullName evidence="7">Morphological differentiation-associated protein</fullName>
    </submittedName>
</protein>
<keyword evidence="6" id="KW-0472">Membrane</keyword>
<evidence type="ECO:0000313" key="7">
    <source>
        <dbReference type="EMBL" id="GGU87837.1"/>
    </source>
</evidence>
<reference evidence="7" key="2">
    <citation type="submission" date="2020-09" db="EMBL/GenBank/DDBJ databases">
        <authorList>
            <person name="Sun Q."/>
            <person name="Ohkuma M."/>
        </authorList>
    </citation>
    <scope>NUCLEOTIDE SEQUENCE</scope>
    <source>
        <strain evidence="7">JCM 4434</strain>
    </source>
</reference>
<dbReference type="PANTHER" id="PTHR43344:SF13">
    <property type="entry name" value="PHOSPHATASE RV3661-RELATED"/>
    <property type="match status" value="1"/>
</dbReference>